<feature type="transmembrane region" description="Helical" evidence="1">
    <location>
        <begin position="146"/>
        <end position="169"/>
    </location>
</feature>
<keyword evidence="3" id="KW-1185">Reference proteome</keyword>
<evidence type="ECO:0000256" key="1">
    <source>
        <dbReference type="SAM" id="Phobius"/>
    </source>
</evidence>
<reference evidence="2 3" key="1">
    <citation type="journal article" date="2014" name="Genome Biol. Evol.">
        <title>The secreted proteins of Achlya hypogyna and Thraustotheca clavata identify the ancestral oomycete secretome and reveal gene acquisitions by horizontal gene transfer.</title>
        <authorList>
            <person name="Misner I."/>
            <person name="Blouin N."/>
            <person name="Leonard G."/>
            <person name="Richards T.A."/>
            <person name="Lane C.E."/>
        </authorList>
    </citation>
    <scope>NUCLEOTIDE SEQUENCE [LARGE SCALE GENOMIC DNA]</scope>
    <source>
        <strain evidence="2 3">ATCC 34112</strain>
    </source>
</reference>
<accession>A0A1W0A4M3</accession>
<dbReference type="Proteomes" id="UP000243217">
    <property type="component" value="Unassembled WGS sequence"/>
</dbReference>
<feature type="transmembrane region" description="Helical" evidence="1">
    <location>
        <begin position="77"/>
        <end position="97"/>
    </location>
</feature>
<dbReference type="AlphaFoldDB" id="A0A1W0A4M3"/>
<feature type="transmembrane region" description="Helical" evidence="1">
    <location>
        <begin position="117"/>
        <end position="134"/>
    </location>
</feature>
<evidence type="ECO:0000313" key="2">
    <source>
        <dbReference type="EMBL" id="OQS05131.1"/>
    </source>
</evidence>
<proteinExistence type="predicted"/>
<evidence type="ECO:0000313" key="3">
    <source>
        <dbReference type="Proteomes" id="UP000243217"/>
    </source>
</evidence>
<keyword evidence="1" id="KW-0812">Transmembrane</keyword>
<dbReference type="EMBL" id="JNBS01000500">
    <property type="protein sequence ID" value="OQS05131.1"/>
    <property type="molecule type" value="Genomic_DNA"/>
</dbReference>
<name>A0A1W0A4M3_9STRA</name>
<comment type="caution">
    <text evidence="2">The sequence shown here is derived from an EMBL/GenBank/DDBJ whole genome shotgun (WGS) entry which is preliminary data.</text>
</comment>
<feature type="transmembrane region" description="Helical" evidence="1">
    <location>
        <begin position="175"/>
        <end position="194"/>
    </location>
</feature>
<keyword evidence="1" id="KW-1133">Transmembrane helix</keyword>
<sequence>MVVESILPTNQWFARVLSTNETLIINRYFRDSDNAQSNYIRYLINMSGNPVRDFTIGTCHWGIVSWACVQGINILTLGIRIGFILCAAYIVSCRYFISTKHLWFPDVFPTIRQHIHIRSYLLIAAFVIDRFWALEERVFSVAFIRYSLLPLFILGANIRSNFLTLFLVWTDMWSSWLNLSVLPIVPTMLYILCYNNHDWIIQTFALPQSRTMFLIT</sequence>
<keyword evidence="1" id="KW-0472">Membrane</keyword>
<evidence type="ECO:0008006" key="4">
    <source>
        <dbReference type="Google" id="ProtNLM"/>
    </source>
</evidence>
<protein>
    <recommendedName>
        <fullName evidence="4">Transmembrane protein</fullName>
    </recommendedName>
</protein>
<gene>
    <name evidence="2" type="ORF">THRCLA_02687</name>
</gene>
<organism evidence="2 3">
    <name type="scientific">Thraustotheca clavata</name>
    <dbReference type="NCBI Taxonomy" id="74557"/>
    <lineage>
        <taxon>Eukaryota</taxon>
        <taxon>Sar</taxon>
        <taxon>Stramenopiles</taxon>
        <taxon>Oomycota</taxon>
        <taxon>Saprolegniomycetes</taxon>
        <taxon>Saprolegniales</taxon>
        <taxon>Achlyaceae</taxon>
        <taxon>Thraustotheca</taxon>
    </lineage>
</organism>